<gene>
    <name evidence="1" type="ORF">NIE79_005684</name>
</gene>
<protein>
    <recommendedName>
        <fullName evidence="3">Immunity protein 63 domain-containing protein</fullName>
    </recommendedName>
</protein>
<dbReference type="RefSeq" id="WP_238681814.1">
    <property type="nucleotide sequence ID" value="NZ_JAKKFD010000061.1"/>
</dbReference>
<accession>A0ABS9NAF4</accession>
<keyword evidence="2" id="KW-1185">Reference proteome</keyword>
<dbReference type="Proteomes" id="UP001201629">
    <property type="component" value="Unassembled WGS sequence"/>
</dbReference>
<evidence type="ECO:0000313" key="2">
    <source>
        <dbReference type="Proteomes" id="UP001201629"/>
    </source>
</evidence>
<dbReference type="EMBL" id="JAKKFD010000061">
    <property type="protein sequence ID" value="MCG5446949.1"/>
    <property type="molecule type" value="Genomic_DNA"/>
</dbReference>
<sequence length="149" mass="16473">MTDADVDLARLLTAFLHAHRRLVAYAVTQLVIKESDAEPGGHPYLTDFQTGTVLFSSSGVATLDPDNDLSELRVEAGVRPDPTGFEVWVELVLFAGAESNSGWPEGRHLLHEERQRCADVSETVRTLTAYVDRLVNVEDPLASVAWTRR</sequence>
<evidence type="ECO:0000313" key="1">
    <source>
        <dbReference type="EMBL" id="MCG5446949.1"/>
    </source>
</evidence>
<comment type="caution">
    <text evidence="1">The sequence shown here is derived from an EMBL/GenBank/DDBJ whole genome shotgun (WGS) entry which is preliminary data.</text>
</comment>
<evidence type="ECO:0008006" key="3">
    <source>
        <dbReference type="Google" id="ProtNLM"/>
    </source>
</evidence>
<reference evidence="1 2" key="1">
    <citation type="submission" date="2022-01" db="EMBL/GenBank/DDBJ databases">
        <authorList>
            <person name="Riesco R."/>
            <person name="Trujillo M.E."/>
        </authorList>
    </citation>
    <scope>NUCLEOTIDE SEQUENCE [LARGE SCALE GENOMIC DNA]</scope>
    <source>
        <strain evidence="1 2">NIE79</strain>
    </source>
</reference>
<name>A0ABS9NAF4_9ACTN</name>
<organism evidence="1 2">
    <name type="scientific">Micromonospora trifolii</name>
    <dbReference type="NCBI Taxonomy" id="2911208"/>
    <lineage>
        <taxon>Bacteria</taxon>
        <taxon>Bacillati</taxon>
        <taxon>Actinomycetota</taxon>
        <taxon>Actinomycetes</taxon>
        <taxon>Micromonosporales</taxon>
        <taxon>Micromonosporaceae</taxon>
        <taxon>Micromonospora</taxon>
    </lineage>
</organism>
<proteinExistence type="predicted"/>